<dbReference type="Proteomes" id="UP000695022">
    <property type="component" value="Unplaced"/>
</dbReference>
<protein>
    <recommendedName>
        <fullName evidence="2">orotate phosphoribosyltransferase</fullName>
        <ecNumber evidence="2">2.4.2.10</ecNumber>
    </recommendedName>
</protein>
<evidence type="ECO:0000313" key="6">
    <source>
        <dbReference type="Proteomes" id="UP000695022"/>
    </source>
</evidence>
<evidence type="ECO:0000256" key="4">
    <source>
        <dbReference type="ARBA" id="ARBA00022679"/>
    </source>
</evidence>
<dbReference type="PANTHER" id="PTHR19278:SF9">
    <property type="entry name" value="URIDINE 5'-MONOPHOSPHATE SYNTHASE"/>
    <property type="match status" value="1"/>
</dbReference>
<dbReference type="SUPFAM" id="SSF53271">
    <property type="entry name" value="PRTase-like"/>
    <property type="match status" value="1"/>
</dbReference>
<evidence type="ECO:0000256" key="3">
    <source>
        <dbReference type="ARBA" id="ARBA00022676"/>
    </source>
</evidence>
<gene>
    <name evidence="7" type="primary">LOC106816307</name>
</gene>
<accession>A0ABM1EW02</accession>
<evidence type="ECO:0000256" key="1">
    <source>
        <dbReference type="ARBA" id="ARBA00004889"/>
    </source>
</evidence>
<proteinExistence type="inferred from homology"/>
<keyword evidence="6" id="KW-1185">Reference proteome</keyword>
<dbReference type="InterPro" id="IPR023031">
    <property type="entry name" value="OPRT"/>
</dbReference>
<dbReference type="GeneID" id="106816307"/>
<evidence type="ECO:0000256" key="2">
    <source>
        <dbReference type="ARBA" id="ARBA00011971"/>
    </source>
</evidence>
<sequence length="136" mass="15047">MAPSISLDDLILTLYDVQAIKFGSFILKSGIESPVYFDLRVIVSHPKLLQEVAEHMWHEASTLKLNFVSVCGVPYTALPIATVVCVNHGIPMLIRRKEAKDYGTKKIIEGQYQPGDQCLIIEDVVTSGTSVRETAD</sequence>
<name>A0ABM1EW02_PRICU</name>
<dbReference type="HAMAP" id="MF_01208">
    <property type="entry name" value="PyrE"/>
    <property type="match status" value="1"/>
</dbReference>
<dbReference type="InterPro" id="IPR004467">
    <property type="entry name" value="Or_phspho_trans_dom"/>
</dbReference>
<evidence type="ECO:0000313" key="7">
    <source>
        <dbReference type="RefSeq" id="XP_014676373.1"/>
    </source>
</evidence>
<dbReference type="CDD" id="cd06223">
    <property type="entry name" value="PRTases_typeI"/>
    <property type="match status" value="1"/>
</dbReference>
<dbReference type="Gene3D" id="3.40.50.2020">
    <property type="match status" value="1"/>
</dbReference>
<organism evidence="6 7">
    <name type="scientific">Priapulus caudatus</name>
    <name type="common">Priapulid worm</name>
    <dbReference type="NCBI Taxonomy" id="37621"/>
    <lineage>
        <taxon>Eukaryota</taxon>
        <taxon>Metazoa</taxon>
        <taxon>Ecdysozoa</taxon>
        <taxon>Scalidophora</taxon>
        <taxon>Priapulida</taxon>
        <taxon>Priapulimorpha</taxon>
        <taxon>Priapulimorphida</taxon>
        <taxon>Priapulidae</taxon>
        <taxon>Priapulus</taxon>
    </lineage>
</organism>
<evidence type="ECO:0000256" key="5">
    <source>
        <dbReference type="ARBA" id="ARBA00022975"/>
    </source>
</evidence>
<keyword evidence="3" id="KW-0328">Glycosyltransferase</keyword>
<dbReference type="InterPro" id="IPR000836">
    <property type="entry name" value="PRTase_dom"/>
</dbReference>
<dbReference type="InterPro" id="IPR029057">
    <property type="entry name" value="PRTase-like"/>
</dbReference>
<keyword evidence="4" id="KW-0808">Transferase</keyword>
<reference evidence="7" key="1">
    <citation type="submission" date="2025-08" db="UniProtKB">
        <authorList>
            <consortium name="RefSeq"/>
        </authorList>
    </citation>
    <scope>IDENTIFICATION</scope>
</reference>
<dbReference type="RefSeq" id="XP_014676373.1">
    <property type="nucleotide sequence ID" value="XM_014820887.1"/>
</dbReference>
<dbReference type="NCBIfam" id="TIGR00336">
    <property type="entry name" value="pyrE"/>
    <property type="match status" value="1"/>
</dbReference>
<comment type="pathway">
    <text evidence="1">Pyrimidine metabolism; UMP biosynthesis via de novo pathway; UMP from orotate: step 1/2.</text>
</comment>
<feature type="non-terminal residue" evidence="7">
    <location>
        <position position="136"/>
    </location>
</feature>
<dbReference type="PANTHER" id="PTHR19278">
    <property type="entry name" value="OROTATE PHOSPHORIBOSYLTRANSFERASE"/>
    <property type="match status" value="1"/>
</dbReference>
<keyword evidence="5" id="KW-0665">Pyrimidine biosynthesis</keyword>
<dbReference type="EC" id="2.4.2.10" evidence="2"/>